<keyword evidence="9" id="KW-1185">Reference proteome</keyword>
<dbReference type="InterPro" id="IPR046338">
    <property type="entry name" value="GAIN_dom_sf"/>
</dbReference>
<feature type="domain" description="GAIN-B" evidence="7">
    <location>
        <begin position="438"/>
        <end position="587"/>
    </location>
</feature>
<dbReference type="PROSITE" id="PS50221">
    <property type="entry name" value="GAIN_B"/>
    <property type="match status" value="2"/>
</dbReference>
<name>A0A6J2VWX3_CHACN</name>
<feature type="domain" description="G-protein coupled receptors family 2 profile 2" evidence="8">
    <location>
        <begin position="593"/>
        <end position="839"/>
    </location>
</feature>
<dbReference type="InterPro" id="IPR017981">
    <property type="entry name" value="GPCR_2-like_7TM"/>
</dbReference>
<feature type="transmembrane region" description="Helical" evidence="6">
    <location>
        <begin position="595"/>
        <end position="618"/>
    </location>
</feature>
<keyword evidence="2 6" id="KW-0812">Transmembrane</keyword>
<feature type="transmembrane region" description="Helical" evidence="6">
    <location>
        <begin position="141"/>
        <end position="168"/>
    </location>
</feature>
<dbReference type="PRINTS" id="PR00249">
    <property type="entry name" value="GPCRSECRETIN"/>
</dbReference>
<dbReference type="PROSITE" id="PS50261">
    <property type="entry name" value="G_PROTEIN_RECEP_F2_4"/>
    <property type="match status" value="1"/>
</dbReference>
<dbReference type="Proteomes" id="UP000504632">
    <property type="component" value="Chromosome 7"/>
</dbReference>
<evidence type="ECO:0000256" key="5">
    <source>
        <dbReference type="ARBA" id="ARBA00023157"/>
    </source>
</evidence>
<feature type="transmembrane region" description="Helical" evidence="6">
    <location>
        <begin position="705"/>
        <end position="724"/>
    </location>
</feature>
<protein>
    <submittedName>
        <fullName evidence="10">Uncharacterized protein LOC115817201</fullName>
    </submittedName>
</protein>
<evidence type="ECO:0000259" key="8">
    <source>
        <dbReference type="PROSITE" id="PS50261"/>
    </source>
</evidence>
<dbReference type="GO" id="GO:0004930">
    <property type="term" value="F:G protein-coupled receptor activity"/>
    <property type="evidence" value="ECO:0007669"/>
    <property type="project" value="InterPro"/>
</dbReference>
<dbReference type="Pfam" id="PF01825">
    <property type="entry name" value="GPS"/>
    <property type="match status" value="2"/>
</dbReference>
<dbReference type="InterPro" id="IPR057244">
    <property type="entry name" value="GAIN_B"/>
</dbReference>
<keyword evidence="4 6" id="KW-0472">Membrane</keyword>
<dbReference type="RefSeq" id="XP_030636324.1">
    <property type="nucleotide sequence ID" value="XM_030780464.1"/>
</dbReference>
<evidence type="ECO:0000256" key="1">
    <source>
        <dbReference type="ARBA" id="ARBA00004141"/>
    </source>
</evidence>
<dbReference type="GO" id="GO:0005886">
    <property type="term" value="C:plasma membrane"/>
    <property type="evidence" value="ECO:0007669"/>
    <property type="project" value="TreeGrafter"/>
</dbReference>
<dbReference type="GeneID" id="115817201"/>
<feature type="domain" description="GAIN-B" evidence="7">
    <location>
        <begin position="1"/>
        <end position="137"/>
    </location>
</feature>
<feature type="transmembrane region" description="Helical" evidence="6">
    <location>
        <begin position="818"/>
        <end position="838"/>
    </location>
</feature>
<dbReference type="InterPro" id="IPR000203">
    <property type="entry name" value="GPS"/>
</dbReference>
<gene>
    <name evidence="10" type="primary">LOC115817201</name>
</gene>
<evidence type="ECO:0000256" key="6">
    <source>
        <dbReference type="SAM" id="Phobius"/>
    </source>
</evidence>
<feature type="transmembrane region" description="Helical" evidence="6">
    <location>
        <begin position="789"/>
        <end position="812"/>
    </location>
</feature>
<evidence type="ECO:0000313" key="10">
    <source>
        <dbReference type="RefSeq" id="XP_030636324.1"/>
    </source>
</evidence>
<dbReference type="SMART" id="SM00303">
    <property type="entry name" value="GPS"/>
    <property type="match status" value="2"/>
</dbReference>
<dbReference type="PANTHER" id="PTHR12011:SF469">
    <property type="entry name" value="ADHESION G PROTEIN-COUPLED RECEPTOR E1-RELATED"/>
    <property type="match status" value="1"/>
</dbReference>
<proteinExistence type="predicted"/>
<comment type="subcellular location">
    <subcellularLocation>
        <location evidence="1">Membrane</location>
        <topology evidence="1">Multi-pass membrane protein</topology>
    </subcellularLocation>
</comment>
<dbReference type="GO" id="GO:0007189">
    <property type="term" value="P:adenylate cyclase-activating G protein-coupled receptor signaling pathway"/>
    <property type="evidence" value="ECO:0007669"/>
    <property type="project" value="TreeGrafter"/>
</dbReference>
<feature type="transmembrane region" description="Helical" evidence="6">
    <location>
        <begin position="206"/>
        <end position="224"/>
    </location>
</feature>
<feature type="transmembrane region" description="Helical" evidence="6">
    <location>
        <begin position="180"/>
        <end position="200"/>
    </location>
</feature>
<feature type="transmembrane region" description="Helical" evidence="6">
    <location>
        <begin position="630"/>
        <end position="650"/>
    </location>
</feature>
<evidence type="ECO:0000256" key="2">
    <source>
        <dbReference type="ARBA" id="ARBA00022692"/>
    </source>
</evidence>
<feature type="transmembrane region" description="Helical" evidence="6">
    <location>
        <begin position="662"/>
        <end position="684"/>
    </location>
</feature>
<accession>A0A6J2VWX3</accession>
<feature type="transmembrane region" description="Helical" evidence="6">
    <location>
        <begin position="244"/>
        <end position="262"/>
    </location>
</feature>
<keyword evidence="3 6" id="KW-1133">Transmembrane helix</keyword>
<evidence type="ECO:0000256" key="3">
    <source>
        <dbReference type="ARBA" id="ARBA00022989"/>
    </source>
</evidence>
<sequence>MPQLLNKEVFLDIDLFGIAKNNNGSASAALISYSDIDEMLDPSLLHPKNNTVNIMMSPVVSAFLPKTPNKILTKPVNFTMRHIKKMDPKGLLHCVYWNVSEWVVDGCSITETNSSYTVCSCVHLSTFALIMQTQRPPKRYYLLKLLSTVAVGVGLVSLFLTVLTFIGFWKKLGRKTTARLNLCISLLLAHLLFLLTQHFLHYIKPHEVNVILFTAMIITLKKTLIQLSDISQVKATRAMVFKSLAQFIILGCPWLLGLLTHISENVELVFLLFTSQQGTFIFLVHCVLNAEVRKQYAKVWQSMCCGSKSKTPDVCNSYKNISDPSRNILFRSTSFPGWPPSDSTLEEGWYRFTGVGGDVVATECPSSPCGATTSPLTICETTIVAIGNRLIRSWLCSGTREQGWCLMAQDFLTTLVCPQGFHLYYLFPTQGRFVTKVNVFTVGPGRNISKMPQLLNKEVFLDIDLFGIAKNNNGNASAALISYSDIDEMLDPSLLHPKNNTVNIMMSPVLSAFLPKTPNKILTKPVNFTMRHIKEMDPKGLLHCVYWNGSEWVVDGCSITETNSSYTVCSCVHLSTFALIMQTQRPPKSNYLLKLLSTVAVGVGLVSVFLTVLTFIGFWKKLGRKTTARLNLCISLLLAHLLFLLTQHFLHYIKPHEVVCKALAGTLHFLFLSAFMWMSAEAILLLNTVKNLSKLTYREKEELHWAYQLTIGYAIPLTVIALSEGLVPEMYDTNICWIKTENDFIWIFVGPVCCILGVNVILITTTMITLGKTIIHLSDISQVKATKTMVFKSLAQFIILGCPWLLGLLTHISENVELVFLLFMSQQGTFIFLVHCILNAEVRKQYAKVWQSMCCGGKSKTPV</sequence>
<evidence type="ECO:0000313" key="9">
    <source>
        <dbReference type="Proteomes" id="UP000504632"/>
    </source>
</evidence>
<dbReference type="InParanoid" id="A0A6J2VWX3"/>
<dbReference type="PANTHER" id="PTHR12011">
    <property type="entry name" value="ADHESION G-PROTEIN COUPLED RECEPTOR"/>
    <property type="match status" value="1"/>
</dbReference>
<dbReference type="Gene3D" id="2.60.220.50">
    <property type="match status" value="2"/>
</dbReference>
<dbReference type="AlphaFoldDB" id="A0A6J2VWX3"/>
<organism evidence="9 10">
    <name type="scientific">Chanos chanos</name>
    <name type="common">Milkfish</name>
    <name type="synonym">Mugil chanos</name>
    <dbReference type="NCBI Taxonomy" id="29144"/>
    <lineage>
        <taxon>Eukaryota</taxon>
        <taxon>Metazoa</taxon>
        <taxon>Chordata</taxon>
        <taxon>Craniata</taxon>
        <taxon>Vertebrata</taxon>
        <taxon>Euteleostomi</taxon>
        <taxon>Actinopterygii</taxon>
        <taxon>Neopterygii</taxon>
        <taxon>Teleostei</taxon>
        <taxon>Ostariophysi</taxon>
        <taxon>Gonorynchiformes</taxon>
        <taxon>Chanidae</taxon>
        <taxon>Chanos</taxon>
    </lineage>
</organism>
<evidence type="ECO:0000259" key="7">
    <source>
        <dbReference type="PROSITE" id="PS50221"/>
    </source>
</evidence>
<feature type="transmembrane region" description="Helical" evidence="6">
    <location>
        <begin position="744"/>
        <end position="768"/>
    </location>
</feature>
<evidence type="ECO:0000256" key="4">
    <source>
        <dbReference type="ARBA" id="ARBA00023136"/>
    </source>
</evidence>
<dbReference type="InterPro" id="IPR000832">
    <property type="entry name" value="GPCR_2_secretin-like"/>
</dbReference>
<keyword evidence="5" id="KW-1015">Disulfide bond</keyword>
<dbReference type="GO" id="GO:0007166">
    <property type="term" value="P:cell surface receptor signaling pathway"/>
    <property type="evidence" value="ECO:0007669"/>
    <property type="project" value="InterPro"/>
</dbReference>
<dbReference type="OrthoDB" id="1100386at2759"/>
<dbReference type="Pfam" id="PF00002">
    <property type="entry name" value="7tm_2"/>
    <property type="match status" value="2"/>
</dbReference>
<reference evidence="10" key="1">
    <citation type="submission" date="2025-08" db="UniProtKB">
        <authorList>
            <consortium name="RefSeq"/>
        </authorList>
    </citation>
    <scope>IDENTIFICATION</scope>
</reference>
<dbReference type="Gene3D" id="1.20.1070.10">
    <property type="entry name" value="Rhodopsin 7-helix transmembrane proteins"/>
    <property type="match status" value="3"/>
</dbReference>